<dbReference type="KEGG" id="nsg:H3L94_06895"/>
<dbReference type="AlphaFoldDB" id="A0A7D7S6C3"/>
<feature type="transmembrane region" description="Helical" evidence="1">
    <location>
        <begin position="56"/>
        <end position="88"/>
    </location>
</feature>
<dbReference type="InterPro" id="IPR025241">
    <property type="entry name" value="DUF4190"/>
</dbReference>
<keyword evidence="1" id="KW-1133">Transmembrane helix</keyword>
<dbReference type="Proteomes" id="UP000514752">
    <property type="component" value="Chromosome"/>
</dbReference>
<evidence type="ECO:0000256" key="1">
    <source>
        <dbReference type="SAM" id="Phobius"/>
    </source>
</evidence>
<protein>
    <submittedName>
        <fullName evidence="3">DUF4190 domain-containing protein</fullName>
    </submittedName>
</protein>
<keyword evidence="1" id="KW-0472">Membrane</keyword>
<evidence type="ECO:0000313" key="3">
    <source>
        <dbReference type="EMBL" id="QMT39608.1"/>
    </source>
</evidence>
<evidence type="ECO:0000259" key="2">
    <source>
        <dbReference type="Pfam" id="PF13828"/>
    </source>
</evidence>
<keyword evidence="1" id="KW-0812">Transmembrane</keyword>
<dbReference type="EMBL" id="CP059567">
    <property type="protein sequence ID" value="QMT39608.1"/>
    <property type="molecule type" value="Genomic_DNA"/>
</dbReference>
<evidence type="ECO:0000313" key="4">
    <source>
        <dbReference type="Proteomes" id="UP000514752"/>
    </source>
</evidence>
<name>A0A7D7S6C3_9NEIS</name>
<feature type="transmembrane region" description="Helical" evidence="1">
    <location>
        <begin position="12"/>
        <end position="36"/>
    </location>
</feature>
<organism evidence="3 4">
    <name type="scientific">Neisseria shayeganii</name>
    <dbReference type="NCBI Taxonomy" id="607712"/>
    <lineage>
        <taxon>Bacteria</taxon>
        <taxon>Pseudomonadati</taxon>
        <taxon>Pseudomonadota</taxon>
        <taxon>Betaproteobacteria</taxon>
        <taxon>Neisseriales</taxon>
        <taxon>Neisseriaceae</taxon>
        <taxon>Neisseria</taxon>
    </lineage>
</organism>
<dbReference type="RefSeq" id="WP_182121417.1">
    <property type="nucleotide sequence ID" value="NZ_CP059567.1"/>
</dbReference>
<reference evidence="3 4" key="1">
    <citation type="submission" date="2020-07" db="EMBL/GenBank/DDBJ databases">
        <title>Genomic diversity of species in the Neisseriaceae family.</title>
        <authorList>
            <person name="Vincent A.T."/>
            <person name="Bernet E."/>
            <person name="Veyrier F.J."/>
        </authorList>
    </citation>
    <scope>NUCLEOTIDE SEQUENCE [LARGE SCALE GENOMIC DNA]</scope>
    <source>
        <strain evidence="3 4">DSM 22244</strain>
    </source>
</reference>
<gene>
    <name evidence="3" type="ORF">H3L94_06895</name>
</gene>
<sequence length="89" mass="9277">MPTSPYTNSTLATVSLVCGILGWTILPLVGSAAAVITGHMARKEIRRNPALQGDGLAVIGLVLGYSNLAVIMLAFIIIFLFFGGLAFLG</sequence>
<dbReference type="Pfam" id="PF13828">
    <property type="entry name" value="DUF4190"/>
    <property type="match status" value="1"/>
</dbReference>
<accession>A0A7D7S6C3</accession>
<feature type="domain" description="DUF4190" evidence="2">
    <location>
        <begin position="11"/>
        <end position="74"/>
    </location>
</feature>
<proteinExistence type="predicted"/>